<feature type="compositionally biased region" description="Low complexity" evidence="13">
    <location>
        <begin position="162"/>
        <end position="180"/>
    </location>
</feature>
<feature type="site" description="Cleavage (non-hydrolytic); by autocatalysis" evidence="12">
    <location>
        <begin position="773"/>
        <end position="774"/>
    </location>
</feature>
<dbReference type="Proteomes" id="UP000615446">
    <property type="component" value="Unassembled WGS sequence"/>
</dbReference>
<dbReference type="UniPathway" id="UPA00558">
    <property type="reaction ID" value="UER00616"/>
</dbReference>
<dbReference type="STRING" id="94130.A0A2Z6Q3C0"/>
<evidence type="ECO:0000256" key="9">
    <source>
        <dbReference type="ARBA" id="ARBA00023239"/>
    </source>
</evidence>
<dbReference type="GO" id="GO:0016540">
    <property type="term" value="P:protein autoprocessing"/>
    <property type="evidence" value="ECO:0007669"/>
    <property type="project" value="UniProtKB-UniRule"/>
</dbReference>
<evidence type="ECO:0000256" key="3">
    <source>
        <dbReference type="ARBA" id="ARBA00022793"/>
    </source>
</evidence>
<evidence type="ECO:0000256" key="8">
    <source>
        <dbReference type="ARBA" id="ARBA00023209"/>
    </source>
</evidence>
<evidence type="ECO:0000256" key="1">
    <source>
        <dbReference type="ARBA" id="ARBA00005189"/>
    </source>
</evidence>
<dbReference type="OrthoDB" id="5973539at2759"/>
<name>A0A2Z6Q3C0_9GLOM</name>
<feature type="modified residue" description="Pyruvic acid (Ser); by autocatalysis" evidence="12">
    <location>
        <position position="774"/>
    </location>
</feature>
<feature type="chain" id="PRO_5034614314" description="Phosphatidylserine decarboxylase 2 beta chain" evidence="12">
    <location>
        <begin position="1"/>
        <end position="773"/>
    </location>
</feature>
<comment type="PTM">
    <text evidence="12">Is synthesized initially as an inactive proenzyme. Formation of the active enzyme involves a self-maturation process in which the active site pyruvoyl group is generated from an internal serine residue via an autocatalytic post-translational modification. Two non-identical subunits are generated from the proenzyme in this reaction, and the pyruvate is formed at the N-terminus of the alpha chain, which is derived from the carboxyl end of the proenzyme. The autoendoproteolytic cleavage occurs by a canonical serine protease mechanism, in which the side chain hydroxyl group of the serine supplies its oxygen atom to form the C-terminus of the beta chain, while the remainder of the serine residue undergoes an oxidative deamination to produce ammonia and the pyruvoyl prosthetic group on the alpha chain. During this reaction, the Ser that is part of the protease active site of the proenzyme becomes the pyruvoyl prosthetic group, which constitutes an essential element of the active site of the mature decarboxylase.</text>
</comment>
<keyword evidence="7 12" id="KW-0865">Zymogen</keyword>
<keyword evidence="4" id="KW-0106">Calcium</keyword>
<keyword evidence="2 12" id="KW-0444">Lipid biosynthesis</keyword>
<feature type="region of interest" description="Disordered" evidence="13">
    <location>
        <begin position="162"/>
        <end position="183"/>
    </location>
</feature>
<keyword evidence="10 12" id="KW-1208">Phospholipid metabolism</keyword>
<dbReference type="GO" id="GO:0010008">
    <property type="term" value="C:endosome membrane"/>
    <property type="evidence" value="ECO:0007669"/>
    <property type="project" value="UniProtKB-SubCell"/>
</dbReference>
<comment type="subunit">
    <text evidence="12">Heterodimer of a large membrane-associated beta subunit and a small pyruvoyl-containing alpha subunit.</text>
</comment>
<keyword evidence="12" id="KW-0967">Endosome</keyword>
<gene>
    <name evidence="12" type="primary">PSD2</name>
    <name evidence="16" type="ORF">RCL2_001184800</name>
    <name evidence="15" type="ORF">RclHR1_10970008</name>
</gene>
<evidence type="ECO:0000256" key="11">
    <source>
        <dbReference type="ARBA" id="ARBA00023317"/>
    </source>
</evidence>
<feature type="domain" description="C2" evidence="14">
    <location>
        <begin position="1"/>
        <end position="106"/>
    </location>
</feature>
<keyword evidence="11 12" id="KW-0670">Pyruvate</keyword>
<dbReference type="InterPro" id="IPR033179">
    <property type="entry name" value="PSD_type2_pro"/>
</dbReference>
<comment type="similarity">
    <text evidence="12">Belongs to the phosphatidylserine decarboxylase family. PSD-B subfamily. Eukaryotic type II sub-subfamily.</text>
</comment>
<keyword evidence="17" id="KW-1185">Reference proteome</keyword>
<dbReference type="NCBIfam" id="TIGR00163">
    <property type="entry name" value="PS_decarb"/>
    <property type="match status" value="1"/>
</dbReference>
<reference evidence="15 17" key="1">
    <citation type="submission" date="2017-11" db="EMBL/GenBank/DDBJ databases">
        <title>The genome of Rhizophagus clarus HR1 reveals common genetic basis of auxotrophy among arbuscular mycorrhizal fungi.</title>
        <authorList>
            <person name="Kobayashi Y."/>
        </authorList>
    </citation>
    <scope>NUCLEOTIDE SEQUENCE [LARGE SCALE GENOMIC DNA]</scope>
    <source>
        <strain evidence="15 17">HR1</strain>
    </source>
</reference>
<proteinExistence type="inferred from homology"/>
<protein>
    <recommendedName>
        <fullName evidence="12">Phosphatidylserine decarboxylase proenzyme 2</fullName>
        <ecNumber evidence="12">4.1.1.65</ecNumber>
    </recommendedName>
    <component>
        <recommendedName>
            <fullName evidence="12">Phosphatidylserine decarboxylase 2 beta chain</fullName>
        </recommendedName>
    </component>
    <component>
        <recommendedName>
            <fullName evidence="12">Phosphatidylserine decarboxylase 2 alpha chain</fullName>
        </recommendedName>
    </component>
</protein>
<keyword evidence="5 12" id="KW-0443">Lipid metabolism</keyword>
<feature type="active site" description="Charge relay system; for autoendoproteolytic cleavage activity" evidence="12">
    <location>
        <position position="687"/>
    </location>
</feature>
<dbReference type="Gene3D" id="1.10.238.10">
    <property type="entry name" value="EF-hand"/>
    <property type="match status" value="1"/>
</dbReference>
<evidence type="ECO:0000256" key="12">
    <source>
        <dbReference type="HAMAP-Rule" id="MF_03209"/>
    </source>
</evidence>
<feature type="active site" description="Charge relay system; for autoendoproteolytic cleavage activity" evidence="12">
    <location>
        <position position="631"/>
    </location>
</feature>
<comment type="pathway">
    <text evidence="1">Lipid metabolism.</text>
</comment>
<comment type="catalytic activity">
    <reaction evidence="12">
        <text>a 1,2-diacyl-sn-glycero-3-phospho-L-serine + H(+) = a 1,2-diacyl-sn-glycero-3-phosphoethanolamine + CO2</text>
        <dbReference type="Rhea" id="RHEA:20828"/>
        <dbReference type="ChEBI" id="CHEBI:15378"/>
        <dbReference type="ChEBI" id="CHEBI:16526"/>
        <dbReference type="ChEBI" id="CHEBI:57262"/>
        <dbReference type="ChEBI" id="CHEBI:64612"/>
        <dbReference type="EC" id="4.1.1.65"/>
    </reaction>
</comment>
<comment type="cofactor">
    <cofactor evidence="12">
        <name>pyruvate</name>
        <dbReference type="ChEBI" id="CHEBI:15361"/>
    </cofactor>
    <text evidence="12">Binds 1 pyruvoyl group covalently per subunit.</text>
</comment>
<evidence type="ECO:0000313" key="15">
    <source>
        <dbReference type="EMBL" id="GBB84347.1"/>
    </source>
</evidence>
<evidence type="ECO:0000256" key="2">
    <source>
        <dbReference type="ARBA" id="ARBA00022516"/>
    </source>
</evidence>
<accession>A0A2Z6Q3C0</accession>
<organism evidence="15 17">
    <name type="scientific">Rhizophagus clarus</name>
    <dbReference type="NCBI Taxonomy" id="94130"/>
    <lineage>
        <taxon>Eukaryota</taxon>
        <taxon>Fungi</taxon>
        <taxon>Fungi incertae sedis</taxon>
        <taxon>Mucoromycota</taxon>
        <taxon>Glomeromycotina</taxon>
        <taxon>Glomeromycetes</taxon>
        <taxon>Glomerales</taxon>
        <taxon>Glomeraceae</taxon>
        <taxon>Rhizophagus</taxon>
    </lineage>
</organism>
<dbReference type="SMART" id="SM00239">
    <property type="entry name" value="C2"/>
    <property type="match status" value="2"/>
</dbReference>
<reference evidence="16" key="2">
    <citation type="submission" date="2019-10" db="EMBL/GenBank/DDBJ databases">
        <title>Conservation and host-specific expression of non-tandemly repeated heterogenous ribosome RNA gene in arbuscular mycorrhizal fungi.</title>
        <authorList>
            <person name="Maeda T."/>
            <person name="Kobayashi Y."/>
            <person name="Nakagawa T."/>
            <person name="Ezawa T."/>
            <person name="Yamaguchi K."/>
            <person name="Bino T."/>
            <person name="Nishimoto Y."/>
            <person name="Shigenobu S."/>
            <person name="Kawaguchi M."/>
        </authorList>
    </citation>
    <scope>NUCLEOTIDE SEQUENCE</scope>
    <source>
        <strain evidence="16">HR1</strain>
    </source>
</reference>
<keyword evidence="12" id="KW-0333">Golgi apparatus</keyword>
<evidence type="ECO:0000256" key="5">
    <source>
        <dbReference type="ARBA" id="ARBA00023098"/>
    </source>
</evidence>
<sequence>MSDLNVILRIDIIEAKNLAAKDRNGFSDPFVTINIGDSNYQTHVVNKNLNPKWDAIFDHKVDLTKPPDEIHLTCWDKDMFGKDYLGEIFISLNKLWESNGHISYDDELNLPQWYLLNTFRKNEDVSGQILVKVGLKDKDNKSLDAREWNSIWRKMNNLSINEVQSESTQSTSSASSTTSTVRHHARHTSLSNLSEIVGVIFLEIVCAVDLPAERNVTGLGFDMDPFVIVSFAKNTFRTKIINHNLNPEWNEKLHFPVKKQETNFQIKFSIYDWDKFSQNDHIASKLYDIKPLIDRGIDVMNKSQDYENMNEGLLEEVLPLEVHSKLANKVNSKLVIRNKFMPFDYLRRQFWYVLAKFYDSDGNHLLNYVELETMLQSLGSTLSQETIDSFFTRFGKEPKRHALKFDEVVSCLEQYLGDASFSHHSANPDGEEADNEHLIYLQNCPICNRPNLDQLSETNIITHVAMCASSDWGNIDKFVTGDFVTESQAQRKWVSKIITKVGFGGYKIGGNNANIIVQDRKSGQLVEEKMAAYVRLGIRLLYRGGLSKMDSASAKKLLESMSIKQGKKFNHPSSVADIKPFVKFHNLNLDEVADSLESFKNFNEFFYRKLKPDARPCDSPQDPNVIVSPADCRMMAFPTITNATELWIKGQNFSIARLIDDDLVAKEYEGGSLGIFRLAPQDYHRFHFPVEGELGPIKDISGAYFTVNPMAIRSPLDVYGENKRAVCYINSPQFGKVAYIAIGAMMVGSIVFTSKPNSYVRRTEEHGYFAFGGSTVIILFQKGKMIWDEDLLANSGTCLETLVRMGMHVGKALRY</sequence>
<dbReference type="InterPro" id="IPR033177">
    <property type="entry name" value="PSD-B"/>
</dbReference>
<dbReference type="InterPro" id="IPR018247">
    <property type="entry name" value="EF_Hand_1_Ca_BS"/>
</dbReference>
<dbReference type="Proteomes" id="UP000247702">
    <property type="component" value="Unassembled WGS sequence"/>
</dbReference>
<dbReference type="GO" id="GO:0005795">
    <property type="term" value="C:Golgi stack"/>
    <property type="evidence" value="ECO:0007669"/>
    <property type="project" value="UniProtKB-UniRule"/>
</dbReference>
<dbReference type="Gene3D" id="2.60.40.150">
    <property type="entry name" value="C2 domain"/>
    <property type="match status" value="2"/>
</dbReference>
<evidence type="ECO:0000313" key="17">
    <source>
        <dbReference type="Proteomes" id="UP000247702"/>
    </source>
</evidence>
<dbReference type="SUPFAM" id="SSF49562">
    <property type="entry name" value="C2 domain (Calcium/lipid-binding domain, CaLB)"/>
    <property type="match status" value="2"/>
</dbReference>
<keyword evidence="3 12" id="KW-0210">Decarboxylase</keyword>
<comment type="function">
    <text evidence="12">Catalyzes the formation of phosphatidylethanolamine (PtdEtn) from phosphatidylserine (PtdSer). Plays a central role in phospholipid metabolism and in the interorganelle trafficking of phosphatidylserine.</text>
</comment>
<evidence type="ECO:0000256" key="4">
    <source>
        <dbReference type="ARBA" id="ARBA00022837"/>
    </source>
</evidence>
<dbReference type="InterPro" id="IPR003817">
    <property type="entry name" value="PS_Dcarbxylase"/>
</dbReference>
<evidence type="ECO:0000259" key="14">
    <source>
        <dbReference type="PROSITE" id="PS50004"/>
    </source>
</evidence>
<dbReference type="Pfam" id="PF00168">
    <property type="entry name" value="C2"/>
    <property type="match status" value="2"/>
</dbReference>
<keyword evidence="8 12" id="KW-0594">Phospholipid biosynthesis</keyword>
<keyword evidence="6 12" id="KW-0472">Membrane</keyword>
<dbReference type="EMBL" id="BEXD01000110">
    <property type="protein sequence ID" value="GBB84347.1"/>
    <property type="molecule type" value="Genomic_DNA"/>
</dbReference>
<evidence type="ECO:0000256" key="10">
    <source>
        <dbReference type="ARBA" id="ARBA00023264"/>
    </source>
</evidence>
<dbReference type="GO" id="GO:0004609">
    <property type="term" value="F:phosphatidylserine decarboxylase activity"/>
    <property type="evidence" value="ECO:0007669"/>
    <property type="project" value="UniProtKB-UniRule"/>
</dbReference>
<evidence type="ECO:0000256" key="13">
    <source>
        <dbReference type="SAM" id="MobiDB-lite"/>
    </source>
</evidence>
<dbReference type="InterPro" id="IPR035892">
    <property type="entry name" value="C2_domain_sf"/>
</dbReference>
<feature type="active site" description="Charge relay system; for autoendoproteolytic cleavage activity" evidence="12">
    <location>
        <position position="774"/>
    </location>
</feature>
<comment type="caution">
    <text evidence="15">The sequence shown here is derived from an EMBL/GenBank/DDBJ whole genome shotgun (WGS) entry which is preliminary data.</text>
</comment>
<comment type="domain">
    <text evidence="12">The C2 domains have an essential, but non-catalytic function. They may facilitate interactions with other proteins and are required for lipid transport function.</text>
</comment>
<evidence type="ECO:0000256" key="6">
    <source>
        <dbReference type="ARBA" id="ARBA00023136"/>
    </source>
</evidence>
<dbReference type="GO" id="GO:0006646">
    <property type="term" value="P:phosphatidylethanolamine biosynthetic process"/>
    <property type="evidence" value="ECO:0007669"/>
    <property type="project" value="UniProtKB-UniRule"/>
</dbReference>
<dbReference type="PANTHER" id="PTHR10067">
    <property type="entry name" value="PHOSPHATIDYLSERINE DECARBOXYLASE"/>
    <property type="match status" value="1"/>
</dbReference>
<dbReference type="EMBL" id="BLAL01000086">
    <property type="protein sequence ID" value="GES84753.1"/>
    <property type="molecule type" value="Genomic_DNA"/>
</dbReference>
<dbReference type="InterPro" id="IPR000008">
    <property type="entry name" value="C2_dom"/>
</dbReference>
<dbReference type="PROSITE" id="PS00018">
    <property type="entry name" value="EF_HAND_1"/>
    <property type="match status" value="1"/>
</dbReference>
<evidence type="ECO:0000256" key="7">
    <source>
        <dbReference type="ARBA" id="ARBA00023145"/>
    </source>
</evidence>
<feature type="active site" description="Schiff-base intermediate with substrate; via pyruvic acid; for decarboxylase activity" evidence="12">
    <location>
        <position position="774"/>
    </location>
</feature>
<evidence type="ECO:0000313" key="16">
    <source>
        <dbReference type="EMBL" id="GES84753.1"/>
    </source>
</evidence>
<comment type="pathway">
    <text evidence="12">Phospholipid metabolism; phosphatidylethanolamine biosynthesis; phosphatidylethanolamine from CDP-diacylglycerol: step 2/2.</text>
</comment>
<feature type="domain" description="C2" evidence="14">
    <location>
        <begin position="181"/>
        <end position="304"/>
    </location>
</feature>
<dbReference type="HAMAP" id="MF_00663">
    <property type="entry name" value="PS_decarb_PSD_B_type2"/>
    <property type="match status" value="1"/>
</dbReference>
<dbReference type="EC" id="4.1.1.65" evidence="12"/>
<dbReference type="PROSITE" id="PS50004">
    <property type="entry name" value="C2"/>
    <property type="match status" value="2"/>
</dbReference>
<dbReference type="Pfam" id="PF02666">
    <property type="entry name" value="PS_Dcarbxylase"/>
    <property type="match status" value="1"/>
</dbReference>
<comment type="subcellular location">
    <subcellularLocation>
        <location evidence="12">Golgi apparatus membrane</location>
        <topology evidence="12">Peripheral membrane protein</topology>
        <orientation evidence="12">Cytoplasmic side</orientation>
    </subcellularLocation>
    <subcellularLocation>
        <location evidence="12">Endosome membrane</location>
        <topology evidence="12">Peripheral membrane protein</topology>
        <orientation evidence="12">Cytoplasmic side</orientation>
    </subcellularLocation>
</comment>
<feature type="chain" id="PRO_5034614313" description="Phosphatidylserine decarboxylase 2 alpha chain" evidence="12">
    <location>
        <begin position="774"/>
        <end position="815"/>
    </location>
</feature>
<dbReference type="SUPFAM" id="SSF47473">
    <property type="entry name" value="EF-hand"/>
    <property type="match status" value="1"/>
</dbReference>
<keyword evidence="9 12" id="KW-0456">Lyase</keyword>
<dbReference type="AlphaFoldDB" id="A0A2Z6Q3C0"/>
<dbReference type="GO" id="GO:0000139">
    <property type="term" value="C:Golgi membrane"/>
    <property type="evidence" value="ECO:0007669"/>
    <property type="project" value="UniProtKB-SubCell"/>
</dbReference>
<dbReference type="PANTHER" id="PTHR10067:SF17">
    <property type="entry name" value="PHOSPHATIDYLSERINE DECARBOXYLASE PROENZYME 2"/>
    <property type="match status" value="1"/>
</dbReference>
<dbReference type="InterPro" id="IPR011992">
    <property type="entry name" value="EF-hand-dom_pair"/>
</dbReference>